<evidence type="ECO:0000313" key="1">
    <source>
        <dbReference type="EMBL" id="KRM88403.1"/>
    </source>
</evidence>
<dbReference type="AlphaFoldDB" id="A0A0R2CKT3"/>
<accession>A0A0R2CKT3</accession>
<reference evidence="1 2" key="1">
    <citation type="journal article" date="2015" name="Genome Announc.">
        <title>Expanding the biotechnology potential of lactobacilli through comparative genomics of 213 strains and associated genera.</title>
        <authorList>
            <person name="Sun Z."/>
            <person name="Harris H.M."/>
            <person name="McCann A."/>
            <person name="Guo C."/>
            <person name="Argimon S."/>
            <person name="Zhang W."/>
            <person name="Yang X."/>
            <person name="Jeffery I.B."/>
            <person name="Cooney J.C."/>
            <person name="Kagawa T.F."/>
            <person name="Liu W."/>
            <person name="Song Y."/>
            <person name="Salvetti E."/>
            <person name="Wrobel A."/>
            <person name="Rasinkangas P."/>
            <person name="Parkhill J."/>
            <person name="Rea M.C."/>
            <person name="O'Sullivan O."/>
            <person name="Ritari J."/>
            <person name="Douillard F.P."/>
            <person name="Paul Ross R."/>
            <person name="Yang R."/>
            <person name="Briner A.E."/>
            <person name="Felis G.E."/>
            <person name="de Vos W.M."/>
            <person name="Barrangou R."/>
            <person name="Klaenhammer T.R."/>
            <person name="Caufield P.W."/>
            <person name="Cui Y."/>
            <person name="Zhang H."/>
            <person name="O'Toole P.W."/>
        </authorList>
    </citation>
    <scope>NUCLEOTIDE SEQUENCE [LARGE SCALE GENOMIC DNA]</scope>
    <source>
        <strain evidence="1 2">DSM 22698</strain>
    </source>
</reference>
<comment type="caution">
    <text evidence="1">The sequence shown here is derived from an EMBL/GenBank/DDBJ whole genome shotgun (WGS) entry which is preliminary data.</text>
</comment>
<protein>
    <submittedName>
        <fullName evidence="1">Uncharacterized protein</fullName>
    </submittedName>
</protein>
<dbReference type="Proteomes" id="UP000051789">
    <property type="component" value="Unassembled WGS sequence"/>
</dbReference>
<dbReference type="EMBL" id="AYZK01000001">
    <property type="protein sequence ID" value="KRM88403.1"/>
    <property type="molecule type" value="Genomic_DNA"/>
</dbReference>
<organism evidence="1 2">
    <name type="scientific">Lacticaseibacillus thailandensis DSM 22698 = JCM 13996</name>
    <dbReference type="NCBI Taxonomy" id="1423810"/>
    <lineage>
        <taxon>Bacteria</taxon>
        <taxon>Bacillati</taxon>
        <taxon>Bacillota</taxon>
        <taxon>Bacilli</taxon>
        <taxon>Lactobacillales</taxon>
        <taxon>Lactobacillaceae</taxon>
        <taxon>Lacticaseibacillus</taxon>
    </lineage>
</organism>
<gene>
    <name evidence="1" type="ORF">FD19_GL000700</name>
</gene>
<name>A0A0R2CKT3_9LACO</name>
<keyword evidence="2" id="KW-1185">Reference proteome</keyword>
<evidence type="ECO:0000313" key="2">
    <source>
        <dbReference type="Proteomes" id="UP000051789"/>
    </source>
</evidence>
<sequence length="58" mass="6537">MFTGGSTGRNHAAAKATVFRVQFSFNSWVATRVQDFASINICNDRHVYCLLFLSMTTF</sequence>
<proteinExistence type="predicted"/>
<dbReference type="AntiFam" id="ANF00127">
    <property type="entry name" value="Shadow ORF (opposite eno)"/>
</dbReference>